<keyword evidence="3" id="KW-1185">Reference proteome</keyword>
<dbReference type="Proteomes" id="UP000299102">
    <property type="component" value="Unassembled WGS sequence"/>
</dbReference>
<reference evidence="2 3" key="1">
    <citation type="journal article" date="2019" name="Commun. Biol.">
        <title>The bagworm genome reveals a unique fibroin gene that provides high tensile strength.</title>
        <authorList>
            <person name="Kono N."/>
            <person name="Nakamura H."/>
            <person name="Ohtoshi R."/>
            <person name="Tomita M."/>
            <person name="Numata K."/>
            <person name="Arakawa K."/>
        </authorList>
    </citation>
    <scope>NUCLEOTIDE SEQUENCE [LARGE SCALE GENOMIC DNA]</scope>
</reference>
<dbReference type="OrthoDB" id="10017160at2759"/>
<feature type="compositionally biased region" description="Polar residues" evidence="1">
    <location>
        <begin position="75"/>
        <end position="84"/>
    </location>
</feature>
<comment type="caution">
    <text evidence="2">The sequence shown here is derived from an EMBL/GenBank/DDBJ whole genome shotgun (WGS) entry which is preliminary data.</text>
</comment>
<dbReference type="EMBL" id="BGZK01000006">
    <property type="protein sequence ID" value="GBP00553.1"/>
    <property type="molecule type" value="Genomic_DNA"/>
</dbReference>
<protein>
    <submittedName>
        <fullName evidence="2">Uncharacterized protein</fullName>
    </submittedName>
</protein>
<sequence>MASLFIKGDTQLSRGFVVKDYNFTPIVMSKDFEDMEQSLMVEVIRRRQQLAPKQPQHDTDEDIQAPFDSSVEPRSASNSFGDETPCKTTIYNWFAELKRGSVNLNDQLRDCHPSTAVNNKNIVSVCCMIETDRPTMRFGHP</sequence>
<evidence type="ECO:0000313" key="2">
    <source>
        <dbReference type="EMBL" id="GBP00553.1"/>
    </source>
</evidence>
<proteinExistence type="predicted"/>
<evidence type="ECO:0000313" key="3">
    <source>
        <dbReference type="Proteomes" id="UP000299102"/>
    </source>
</evidence>
<accession>A0A4C1SEE2</accession>
<organism evidence="2 3">
    <name type="scientific">Eumeta variegata</name>
    <name type="common">Bagworm moth</name>
    <name type="synonym">Eumeta japonica</name>
    <dbReference type="NCBI Taxonomy" id="151549"/>
    <lineage>
        <taxon>Eukaryota</taxon>
        <taxon>Metazoa</taxon>
        <taxon>Ecdysozoa</taxon>
        <taxon>Arthropoda</taxon>
        <taxon>Hexapoda</taxon>
        <taxon>Insecta</taxon>
        <taxon>Pterygota</taxon>
        <taxon>Neoptera</taxon>
        <taxon>Endopterygota</taxon>
        <taxon>Lepidoptera</taxon>
        <taxon>Glossata</taxon>
        <taxon>Ditrysia</taxon>
        <taxon>Tineoidea</taxon>
        <taxon>Psychidae</taxon>
        <taxon>Oiketicinae</taxon>
        <taxon>Eumeta</taxon>
    </lineage>
</organism>
<dbReference type="AlphaFoldDB" id="A0A4C1SEE2"/>
<name>A0A4C1SEE2_EUMVA</name>
<gene>
    <name evidence="2" type="ORF">EVAR_76856_1</name>
</gene>
<evidence type="ECO:0000256" key="1">
    <source>
        <dbReference type="SAM" id="MobiDB-lite"/>
    </source>
</evidence>
<feature type="region of interest" description="Disordered" evidence="1">
    <location>
        <begin position="47"/>
        <end position="84"/>
    </location>
</feature>